<organism evidence="1 2">
    <name type="scientific">Nocardia cyriacigeorgica</name>
    <dbReference type="NCBI Taxonomy" id="135487"/>
    <lineage>
        <taxon>Bacteria</taxon>
        <taxon>Bacillati</taxon>
        <taxon>Actinomycetota</taxon>
        <taxon>Actinomycetes</taxon>
        <taxon>Mycobacteriales</taxon>
        <taxon>Nocardiaceae</taxon>
        <taxon>Nocardia</taxon>
    </lineage>
</organism>
<sequence>MDCQWPIDRSCWPELCTDTDKERMQYAADCAVFVLWSLTARQFGVCPAVARPCPTPCDDDVLYLGAVPGQLAPGPFPVWEGGAWRNISCGCLGRCSRTGLTVVHLPGPVQSVTKVTIEGTDLDPSEWKLEGDYLYRTGGATWPRQNLRAPAGEPGTWTVTYQRGYPPPPGAATHVGKLALEFFNACSGDECQLPKRVQQITRQGVSIQMIDPTDLFGAGLTGIDTIDMWIRAVNPARVAARPKVR</sequence>
<dbReference type="EMBL" id="VBUT01000011">
    <property type="protein sequence ID" value="TLF74056.1"/>
    <property type="molecule type" value="Genomic_DNA"/>
</dbReference>
<dbReference type="AlphaFoldDB" id="A0A5R8NEL6"/>
<dbReference type="RefSeq" id="WP_138451732.1">
    <property type="nucleotide sequence ID" value="NZ_VBUT01000011.1"/>
</dbReference>
<reference evidence="1 2" key="1">
    <citation type="submission" date="2019-05" db="EMBL/GenBank/DDBJ databases">
        <title>Genomes sequences of two Nocardia cyriacigeorgica environmental isolates, type strains Nocardia asteroides ATCC 19247 and Nocardia cyriacigeorgica DSM 44484.</title>
        <authorList>
            <person name="Vautrin F."/>
            <person name="Bergeron E."/>
            <person name="Dubost A."/>
            <person name="Abrouk D."/>
            <person name="Rodriguez Nava V."/>
            <person name="Pujic P."/>
        </authorList>
    </citation>
    <scope>NUCLEOTIDE SEQUENCE [LARGE SCALE GENOMIC DNA]</scope>
    <source>
        <strain evidence="1 2">EML 446</strain>
    </source>
</reference>
<protein>
    <recommendedName>
        <fullName evidence="3">Head-to-tail adaptor</fullName>
    </recommendedName>
</protein>
<comment type="caution">
    <text evidence="1">The sequence shown here is derived from an EMBL/GenBank/DDBJ whole genome shotgun (WGS) entry which is preliminary data.</text>
</comment>
<evidence type="ECO:0000313" key="2">
    <source>
        <dbReference type="Proteomes" id="UP000306378"/>
    </source>
</evidence>
<dbReference type="Proteomes" id="UP000306378">
    <property type="component" value="Unassembled WGS sequence"/>
</dbReference>
<name>A0A5R8NEL6_9NOCA</name>
<evidence type="ECO:0008006" key="3">
    <source>
        <dbReference type="Google" id="ProtNLM"/>
    </source>
</evidence>
<gene>
    <name evidence="1" type="ORF">FEK34_25385</name>
</gene>
<evidence type="ECO:0000313" key="1">
    <source>
        <dbReference type="EMBL" id="TLF74056.1"/>
    </source>
</evidence>
<proteinExistence type="predicted"/>
<accession>A0A5R8NEL6</accession>